<dbReference type="Gene3D" id="3.40.605.10">
    <property type="entry name" value="Aldehyde Dehydrogenase, Chain A, domain 1"/>
    <property type="match status" value="1"/>
</dbReference>
<dbReference type="SUPFAM" id="SSF53720">
    <property type="entry name" value="ALDH-like"/>
    <property type="match status" value="1"/>
</dbReference>
<sequence length="61" mass="6722">MGTLKSFNPATQEVIGEVQVTPHVGIPSIVNRARAAQSRWNALGLEGRAELLKKSEFIFKE</sequence>
<proteinExistence type="predicted"/>
<feature type="domain" description="Aldehyde dehydrogenase" evidence="1">
    <location>
        <begin position="3"/>
        <end position="56"/>
    </location>
</feature>
<dbReference type="EMBL" id="UINC01048559">
    <property type="protein sequence ID" value="SVB59230.1"/>
    <property type="molecule type" value="Genomic_DNA"/>
</dbReference>
<protein>
    <recommendedName>
        <fullName evidence="1">Aldehyde dehydrogenase domain-containing protein</fullName>
    </recommendedName>
</protein>
<dbReference type="InterPro" id="IPR016162">
    <property type="entry name" value="Ald_DH_N"/>
</dbReference>
<dbReference type="InterPro" id="IPR016161">
    <property type="entry name" value="Ald_DH/histidinol_DH"/>
</dbReference>
<feature type="non-terminal residue" evidence="2">
    <location>
        <position position="61"/>
    </location>
</feature>
<evidence type="ECO:0000259" key="1">
    <source>
        <dbReference type="Pfam" id="PF00171"/>
    </source>
</evidence>
<name>A0A382F8F2_9ZZZZ</name>
<gene>
    <name evidence="2" type="ORF">METZ01_LOCUS212084</name>
</gene>
<dbReference type="InterPro" id="IPR015590">
    <property type="entry name" value="Aldehyde_DH_dom"/>
</dbReference>
<dbReference type="Pfam" id="PF00171">
    <property type="entry name" value="Aldedh"/>
    <property type="match status" value="1"/>
</dbReference>
<organism evidence="2">
    <name type="scientific">marine metagenome</name>
    <dbReference type="NCBI Taxonomy" id="408172"/>
    <lineage>
        <taxon>unclassified sequences</taxon>
        <taxon>metagenomes</taxon>
        <taxon>ecological metagenomes</taxon>
    </lineage>
</organism>
<evidence type="ECO:0000313" key="2">
    <source>
        <dbReference type="EMBL" id="SVB59230.1"/>
    </source>
</evidence>
<accession>A0A382F8F2</accession>
<dbReference type="AlphaFoldDB" id="A0A382F8F2"/>
<dbReference type="GO" id="GO:0016491">
    <property type="term" value="F:oxidoreductase activity"/>
    <property type="evidence" value="ECO:0007669"/>
    <property type="project" value="InterPro"/>
</dbReference>
<reference evidence="2" key="1">
    <citation type="submission" date="2018-05" db="EMBL/GenBank/DDBJ databases">
        <authorList>
            <person name="Lanie J.A."/>
            <person name="Ng W.-L."/>
            <person name="Kazmierczak K.M."/>
            <person name="Andrzejewski T.M."/>
            <person name="Davidsen T.M."/>
            <person name="Wayne K.J."/>
            <person name="Tettelin H."/>
            <person name="Glass J.I."/>
            <person name="Rusch D."/>
            <person name="Podicherti R."/>
            <person name="Tsui H.-C.T."/>
            <person name="Winkler M.E."/>
        </authorList>
    </citation>
    <scope>NUCLEOTIDE SEQUENCE</scope>
</reference>